<evidence type="ECO:0000259" key="1">
    <source>
        <dbReference type="PROSITE" id="PS50076"/>
    </source>
</evidence>
<dbReference type="PROSITE" id="PS50076">
    <property type="entry name" value="DNAJ_2"/>
    <property type="match status" value="1"/>
</dbReference>
<dbReference type="SUPFAM" id="SSF46565">
    <property type="entry name" value="Chaperone J-domain"/>
    <property type="match status" value="1"/>
</dbReference>
<gene>
    <name evidence="2" type="ORF">H6P81_004057</name>
</gene>
<dbReference type="InterPro" id="IPR001623">
    <property type="entry name" value="DnaJ_domain"/>
</dbReference>
<feature type="domain" description="J" evidence="1">
    <location>
        <begin position="36"/>
        <end position="100"/>
    </location>
</feature>
<dbReference type="EMBL" id="JAINDJ010000002">
    <property type="protein sequence ID" value="KAG9459549.1"/>
    <property type="molecule type" value="Genomic_DNA"/>
</dbReference>
<comment type="caution">
    <text evidence="2">The sequence shown here is derived from an EMBL/GenBank/DDBJ whole genome shotgun (WGS) entry which is preliminary data.</text>
</comment>
<evidence type="ECO:0000313" key="3">
    <source>
        <dbReference type="Proteomes" id="UP000825729"/>
    </source>
</evidence>
<dbReference type="PANTHER" id="PTHR44137">
    <property type="entry name" value="BNAC03G44070D PROTEIN"/>
    <property type="match status" value="1"/>
</dbReference>
<keyword evidence="3" id="KW-1185">Reference proteome</keyword>
<protein>
    <recommendedName>
        <fullName evidence="1">J domain-containing protein</fullName>
    </recommendedName>
</protein>
<dbReference type="PANTHER" id="PTHR44137:SF13">
    <property type="entry name" value="CHAPERONE DNAJ-DOMAIN SUPERFAMILY PROTEIN"/>
    <property type="match status" value="1"/>
</dbReference>
<dbReference type="InterPro" id="IPR036869">
    <property type="entry name" value="J_dom_sf"/>
</dbReference>
<dbReference type="SMART" id="SM00271">
    <property type="entry name" value="DnaJ"/>
    <property type="match status" value="1"/>
</dbReference>
<accession>A0AAV7FGB1</accession>
<dbReference type="Pfam" id="PF00226">
    <property type="entry name" value="DnaJ"/>
    <property type="match status" value="1"/>
</dbReference>
<dbReference type="CDD" id="cd06257">
    <property type="entry name" value="DnaJ"/>
    <property type="match status" value="1"/>
</dbReference>
<proteinExistence type="predicted"/>
<evidence type="ECO:0000313" key="2">
    <source>
        <dbReference type="EMBL" id="KAG9459549.1"/>
    </source>
</evidence>
<dbReference type="Proteomes" id="UP000825729">
    <property type="component" value="Unassembled WGS sequence"/>
</dbReference>
<sequence length="239" mass="27954">MEKADSRSRLVAEICSVPSKFASCDHLRRFQQPFVDWYLVLRVDEKAELNTIRKRYLHLALQLHPDKNRHPKAGIAFKLLSEAYEVLSNESKRKAFNAEKRNRECKECIKKPSCTAKWTSSENIKPPSCIKQTRASNTVAEARREARQRFMDEAQVIRNCLRVRSSLGKENPIFDPSDPRLFPGYPHFRNQIKERTTDLWYSNRGCHQRFSATREKCKSPLYEIRSEPVVRSKAAFIRP</sequence>
<dbReference type="Gene3D" id="1.10.287.110">
    <property type="entry name" value="DnaJ domain"/>
    <property type="match status" value="1"/>
</dbReference>
<dbReference type="PRINTS" id="PR00625">
    <property type="entry name" value="JDOMAIN"/>
</dbReference>
<organism evidence="2 3">
    <name type="scientific">Aristolochia fimbriata</name>
    <name type="common">White veined hardy Dutchman's pipe vine</name>
    <dbReference type="NCBI Taxonomy" id="158543"/>
    <lineage>
        <taxon>Eukaryota</taxon>
        <taxon>Viridiplantae</taxon>
        <taxon>Streptophyta</taxon>
        <taxon>Embryophyta</taxon>
        <taxon>Tracheophyta</taxon>
        <taxon>Spermatophyta</taxon>
        <taxon>Magnoliopsida</taxon>
        <taxon>Magnoliidae</taxon>
        <taxon>Piperales</taxon>
        <taxon>Aristolochiaceae</taxon>
        <taxon>Aristolochia</taxon>
    </lineage>
</organism>
<dbReference type="PROSITE" id="PS00636">
    <property type="entry name" value="DNAJ_1"/>
    <property type="match status" value="1"/>
</dbReference>
<dbReference type="InterPro" id="IPR018253">
    <property type="entry name" value="DnaJ_domain_CS"/>
</dbReference>
<reference evidence="2 3" key="1">
    <citation type="submission" date="2021-07" db="EMBL/GenBank/DDBJ databases">
        <title>The Aristolochia fimbriata genome: insights into angiosperm evolution, floral development and chemical biosynthesis.</title>
        <authorList>
            <person name="Jiao Y."/>
        </authorList>
    </citation>
    <scope>NUCLEOTIDE SEQUENCE [LARGE SCALE GENOMIC DNA]</scope>
    <source>
        <strain evidence="2">IBCAS-2021</strain>
        <tissue evidence="2">Leaf</tissue>
    </source>
</reference>
<name>A0AAV7FGB1_ARIFI</name>
<dbReference type="AlphaFoldDB" id="A0AAV7FGB1"/>